<dbReference type="GO" id="GO:0009252">
    <property type="term" value="P:peptidoglycan biosynthetic process"/>
    <property type="evidence" value="ECO:0007669"/>
    <property type="project" value="UniProtKB-UniRule"/>
</dbReference>
<feature type="transmembrane region" description="Helical" evidence="8">
    <location>
        <begin position="474"/>
        <end position="496"/>
    </location>
</feature>
<dbReference type="CDD" id="cd13123">
    <property type="entry name" value="MATE_MurJ_like"/>
    <property type="match status" value="1"/>
</dbReference>
<feature type="transmembrane region" description="Helical" evidence="8">
    <location>
        <begin position="312"/>
        <end position="332"/>
    </location>
</feature>
<dbReference type="GO" id="GO:0034204">
    <property type="term" value="P:lipid translocation"/>
    <property type="evidence" value="ECO:0007669"/>
    <property type="project" value="TreeGrafter"/>
</dbReference>
<dbReference type="GO" id="GO:0005886">
    <property type="term" value="C:plasma membrane"/>
    <property type="evidence" value="ECO:0007669"/>
    <property type="project" value="UniProtKB-SubCell"/>
</dbReference>
<sequence length="498" mass="54734">MKSMMEKAYKSARFIIIFGILNRILTFVKEALIASKIGCCFETDAYFTAFVAATLLAEIIGEGISTGMVPILLKIEEKEGSWRKVDYVNNLLHMVIILSILLMVLGWVLSPVVVRVLAKGFVGEEFKATVNLMKIGLPIGIFIIIRAVFIAYLQSFHAFKAGTKSWIYYNIVYLIYLVALNKYGVYGLMVAGILASAVQLYSVIPASIHLGYRYERILDFKNAYIKEFGIMFMPIVIGISINRVNVVVDKSIASTLTTGSISWLNYANDIIQLVLGIFITAIVTVLFPIISQEYNRENIESLKSAMKKGTKTILSIAVPATVILVTLSEPIVKLLFERGEFGPTATLMTSGALTYYALGLGGMALVLVLTKVHYAMHDSITPMVSSAVGVLANLVLNIILSKYMGVKGLALATSISTTLVTVLLIKDLNKRIKVIDIHRDIKTFIKFVIAAGIMAVAILFVYNSMEGINITGNIIRILIPAMAGLLAYMGTAFKLFRV</sequence>
<keyword evidence="4 8" id="KW-0133">Cell shape</keyword>
<keyword evidence="5 8" id="KW-0573">Peptidoglycan synthesis</keyword>
<feature type="transmembrane region" description="Helical" evidence="8">
    <location>
        <begin position="406"/>
        <end position="424"/>
    </location>
</feature>
<evidence type="ECO:0000256" key="7">
    <source>
        <dbReference type="ARBA" id="ARBA00023136"/>
    </source>
</evidence>
<evidence type="ECO:0000256" key="8">
    <source>
        <dbReference type="HAMAP-Rule" id="MF_02078"/>
    </source>
</evidence>
<name>M1Z4F5_9FIRM</name>
<dbReference type="InterPro" id="IPR051050">
    <property type="entry name" value="Lipid_II_flippase_MurJ/MviN"/>
</dbReference>
<dbReference type="PANTHER" id="PTHR47019:SF1">
    <property type="entry name" value="LIPID II FLIPPASE MURJ"/>
    <property type="match status" value="1"/>
</dbReference>
<dbReference type="HOGENOM" id="CLU_006797_4_1_9"/>
<organism evidence="10 11">
    <name type="scientific">[Clostridium] ultunense Esp</name>
    <dbReference type="NCBI Taxonomy" id="1288971"/>
    <lineage>
        <taxon>Bacteria</taxon>
        <taxon>Bacillati</taxon>
        <taxon>Bacillota</taxon>
        <taxon>Tissierellia</taxon>
        <taxon>Tissierellales</taxon>
        <taxon>Tepidimicrobiaceae</taxon>
        <taxon>Schnuerera</taxon>
    </lineage>
</organism>
<dbReference type="GO" id="GO:0015648">
    <property type="term" value="F:lipid-linked peptidoglycan transporter activity"/>
    <property type="evidence" value="ECO:0007669"/>
    <property type="project" value="UniProtKB-UniRule"/>
</dbReference>
<keyword evidence="11" id="KW-1185">Reference proteome</keyword>
<keyword evidence="2 8" id="KW-1003">Cell membrane</keyword>
<dbReference type="PIRSF" id="PIRSF002869">
    <property type="entry name" value="MviN"/>
    <property type="match status" value="1"/>
</dbReference>
<dbReference type="OrthoDB" id="9804143at2"/>
<dbReference type="Proteomes" id="UP000245423">
    <property type="component" value="Chromosome 1"/>
</dbReference>
<dbReference type="GO" id="GO:0008360">
    <property type="term" value="P:regulation of cell shape"/>
    <property type="evidence" value="ECO:0007669"/>
    <property type="project" value="UniProtKB-UniRule"/>
</dbReference>
<feature type="transmembrane region" description="Helical" evidence="8">
    <location>
        <begin position="444"/>
        <end position="462"/>
    </location>
</feature>
<dbReference type="AlphaFoldDB" id="M1Z4F5"/>
<comment type="function">
    <text evidence="8 9">Involved in peptidoglycan biosynthesis. Transports lipid-linked peptidoglycan precursors from the inner to the outer leaflet of the cytoplasmic membrane.</text>
</comment>
<keyword evidence="6 8" id="KW-1133">Transmembrane helix</keyword>
<evidence type="ECO:0000256" key="4">
    <source>
        <dbReference type="ARBA" id="ARBA00022960"/>
    </source>
</evidence>
<dbReference type="PRINTS" id="PR01806">
    <property type="entry name" value="VIRFACTRMVIN"/>
</dbReference>
<feature type="transmembrane region" description="Helical" evidence="8">
    <location>
        <begin position="94"/>
        <end position="115"/>
    </location>
</feature>
<feature type="transmembrane region" description="Helical" evidence="8">
    <location>
        <begin position="270"/>
        <end position="291"/>
    </location>
</feature>
<dbReference type="UniPathway" id="UPA00219"/>
<dbReference type="Pfam" id="PF03023">
    <property type="entry name" value="MurJ"/>
    <property type="match status" value="1"/>
</dbReference>
<feature type="transmembrane region" description="Helical" evidence="8">
    <location>
        <begin position="45"/>
        <end position="73"/>
    </location>
</feature>
<keyword evidence="7 8" id="KW-0472">Membrane</keyword>
<evidence type="ECO:0000256" key="2">
    <source>
        <dbReference type="ARBA" id="ARBA00022475"/>
    </source>
</evidence>
<keyword evidence="8 9" id="KW-0813">Transport</keyword>
<comment type="pathway">
    <text evidence="8">Cell wall biogenesis; peptidoglycan biosynthesis.</text>
</comment>
<evidence type="ECO:0000256" key="6">
    <source>
        <dbReference type="ARBA" id="ARBA00022989"/>
    </source>
</evidence>
<evidence type="ECO:0000256" key="5">
    <source>
        <dbReference type="ARBA" id="ARBA00022984"/>
    </source>
</evidence>
<keyword evidence="8 9" id="KW-0961">Cell wall biogenesis/degradation</keyword>
<gene>
    <name evidence="8" type="primary">murJ</name>
    <name evidence="10" type="ORF">CUESP1_1059</name>
</gene>
<comment type="subcellular location">
    <subcellularLocation>
        <location evidence="1 8">Cell membrane</location>
        <topology evidence="1 8">Multi-pass membrane protein</topology>
    </subcellularLocation>
</comment>
<feature type="transmembrane region" description="Helical" evidence="8">
    <location>
        <begin position="352"/>
        <end position="370"/>
    </location>
</feature>
<dbReference type="NCBIfam" id="TIGR01695">
    <property type="entry name" value="murJ_mviN"/>
    <property type="match status" value="1"/>
</dbReference>
<feature type="transmembrane region" description="Helical" evidence="8">
    <location>
        <begin position="12"/>
        <end position="33"/>
    </location>
</feature>
<accession>M1Z4F5</accession>
<dbReference type="PANTHER" id="PTHR47019">
    <property type="entry name" value="LIPID II FLIPPASE MURJ"/>
    <property type="match status" value="1"/>
</dbReference>
<comment type="similarity">
    <text evidence="8 9">Belongs to the MurJ/MviN family.</text>
</comment>
<protein>
    <recommendedName>
        <fullName evidence="8">Probable lipid II flippase MurJ</fullName>
    </recommendedName>
</protein>
<evidence type="ECO:0000256" key="1">
    <source>
        <dbReference type="ARBA" id="ARBA00004651"/>
    </source>
</evidence>
<feature type="transmembrane region" description="Helical" evidence="8">
    <location>
        <begin position="224"/>
        <end position="241"/>
    </location>
</feature>
<dbReference type="InterPro" id="IPR004268">
    <property type="entry name" value="MurJ"/>
</dbReference>
<dbReference type="GO" id="GO:0071555">
    <property type="term" value="P:cell wall organization"/>
    <property type="evidence" value="ECO:0007669"/>
    <property type="project" value="UniProtKB-UniRule"/>
</dbReference>
<proteinExistence type="inferred from homology"/>
<feature type="transmembrane region" description="Helical" evidence="8">
    <location>
        <begin position="166"/>
        <end position="183"/>
    </location>
</feature>
<evidence type="ECO:0000256" key="3">
    <source>
        <dbReference type="ARBA" id="ARBA00022692"/>
    </source>
</evidence>
<evidence type="ECO:0000313" key="10">
    <source>
        <dbReference type="EMBL" id="SHD76434.1"/>
    </source>
</evidence>
<feature type="transmembrane region" description="Helical" evidence="8">
    <location>
        <begin position="135"/>
        <end position="154"/>
    </location>
</feature>
<evidence type="ECO:0000313" key="11">
    <source>
        <dbReference type="Proteomes" id="UP000245423"/>
    </source>
</evidence>
<keyword evidence="3 8" id="KW-0812">Transmembrane</keyword>
<dbReference type="HAMAP" id="MF_02078">
    <property type="entry name" value="MurJ_MviN"/>
    <property type="match status" value="1"/>
</dbReference>
<reference evidence="10 11" key="1">
    <citation type="submission" date="2016-11" db="EMBL/GenBank/DDBJ databases">
        <authorList>
            <person name="Manzoor S."/>
        </authorList>
    </citation>
    <scope>NUCLEOTIDE SEQUENCE [LARGE SCALE GENOMIC DNA]</scope>
    <source>
        <strain evidence="10">Clostridium ultunense strain Esp</strain>
    </source>
</reference>
<dbReference type="EMBL" id="LT669839">
    <property type="protein sequence ID" value="SHD76434.1"/>
    <property type="molecule type" value="Genomic_DNA"/>
</dbReference>
<feature type="transmembrane region" description="Helical" evidence="8">
    <location>
        <begin position="382"/>
        <end position="400"/>
    </location>
</feature>
<feature type="transmembrane region" description="Helical" evidence="8">
    <location>
        <begin position="189"/>
        <end position="212"/>
    </location>
</feature>
<evidence type="ECO:0000256" key="9">
    <source>
        <dbReference type="PIRNR" id="PIRNR002869"/>
    </source>
</evidence>